<feature type="compositionally biased region" description="Low complexity" evidence="1">
    <location>
        <begin position="108"/>
        <end position="119"/>
    </location>
</feature>
<gene>
    <name evidence="2" type="ORF">DY000_02039975</name>
</gene>
<evidence type="ECO:0000313" key="2">
    <source>
        <dbReference type="EMBL" id="KAF3530042.1"/>
    </source>
</evidence>
<name>A0ABQ7BCK7_BRACR</name>
<reference evidence="2 3" key="1">
    <citation type="journal article" date="2020" name="BMC Genomics">
        <title>Intraspecific diversification of the crop wild relative Brassica cretica Lam. using demographic model selection.</title>
        <authorList>
            <person name="Kioukis A."/>
            <person name="Michalopoulou V.A."/>
            <person name="Briers L."/>
            <person name="Pirintsos S."/>
            <person name="Studholme D.J."/>
            <person name="Pavlidis P."/>
            <person name="Sarris P.F."/>
        </authorList>
    </citation>
    <scope>NUCLEOTIDE SEQUENCE [LARGE SCALE GENOMIC DNA]</scope>
    <source>
        <strain evidence="3">cv. PFS-1207/04</strain>
    </source>
</reference>
<comment type="caution">
    <text evidence="2">The sequence shown here is derived from an EMBL/GenBank/DDBJ whole genome shotgun (WGS) entry which is preliminary data.</text>
</comment>
<protein>
    <submittedName>
        <fullName evidence="2">Uncharacterized protein</fullName>
    </submittedName>
</protein>
<accession>A0ABQ7BCK7</accession>
<dbReference type="EMBL" id="QGKV02001507">
    <property type="protein sequence ID" value="KAF3530042.1"/>
    <property type="molecule type" value="Genomic_DNA"/>
</dbReference>
<dbReference type="Proteomes" id="UP000266723">
    <property type="component" value="Unassembled WGS sequence"/>
</dbReference>
<keyword evidence="3" id="KW-1185">Reference proteome</keyword>
<proteinExistence type="predicted"/>
<evidence type="ECO:0000313" key="3">
    <source>
        <dbReference type="Proteomes" id="UP000266723"/>
    </source>
</evidence>
<organism evidence="2 3">
    <name type="scientific">Brassica cretica</name>
    <name type="common">Mustard</name>
    <dbReference type="NCBI Taxonomy" id="69181"/>
    <lineage>
        <taxon>Eukaryota</taxon>
        <taxon>Viridiplantae</taxon>
        <taxon>Streptophyta</taxon>
        <taxon>Embryophyta</taxon>
        <taxon>Tracheophyta</taxon>
        <taxon>Spermatophyta</taxon>
        <taxon>Magnoliopsida</taxon>
        <taxon>eudicotyledons</taxon>
        <taxon>Gunneridae</taxon>
        <taxon>Pentapetalae</taxon>
        <taxon>rosids</taxon>
        <taxon>malvids</taxon>
        <taxon>Brassicales</taxon>
        <taxon>Brassicaceae</taxon>
        <taxon>Brassiceae</taxon>
        <taxon>Brassica</taxon>
    </lineage>
</organism>
<sequence>MQPEACGMTHRRLCGESLLAGVFYIYSAPLLVFIDPEKHKDVGQYIQDIDVGFWELTSHYQDEDLEGIKGVWFLTSETPSELGKSDRSRCHFVDPRLETMSGLKPRGSSSSSLQVTASSNGTTKLVVPPKSPIEDRGTAILIEDRDREIPERLRLCGVVKGLPVSLMWRKNDYVGS</sequence>
<evidence type="ECO:0000256" key="1">
    <source>
        <dbReference type="SAM" id="MobiDB-lite"/>
    </source>
</evidence>
<feature type="region of interest" description="Disordered" evidence="1">
    <location>
        <begin position="103"/>
        <end position="129"/>
    </location>
</feature>